<dbReference type="CTD" id="3535"/>
<dbReference type="EnsemblMetazoa" id="XM_022791009">
    <property type="protein sequence ID" value="XP_022646744"/>
    <property type="gene ID" value="LOC111244203"/>
</dbReference>
<dbReference type="InParanoid" id="A0A7M7J4I1"/>
<keyword evidence="4" id="KW-1185">Reference proteome</keyword>
<dbReference type="GeneID" id="111244203"/>
<evidence type="ECO:0000313" key="3">
    <source>
        <dbReference type="EnsemblMetazoa" id="XP_022646744"/>
    </source>
</evidence>
<comment type="similarity">
    <text evidence="1">Belongs to the PCP4 family.</text>
</comment>
<dbReference type="RefSeq" id="XP_022646744.1">
    <property type="nucleotide sequence ID" value="XM_022791009.1"/>
</dbReference>
<dbReference type="OrthoDB" id="252964at2759"/>
<dbReference type="OMA" id="MKIQSTF"/>
<protein>
    <submittedName>
        <fullName evidence="3">Uncharacterized protein</fullName>
    </submittedName>
</protein>
<dbReference type="PANTHER" id="PTHR15359">
    <property type="entry name" value="IG-LIKE DOMAIN-CONTAINING PROTEIN"/>
    <property type="match status" value="1"/>
</dbReference>
<dbReference type="PANTHER" id="PTHR15359:SF8">
    <property type="entry name" value="PROTEIN CBG01055"/>
    <property type="match status" value="1"/>
</dbReference>
<evidence type="ECO:0000256" key="2">
    <source>
        <dbReference type="SAM" id="MobiDB-lite"/>
    </source>
</evidence>
<proteinExistence type="inferred from homology"/>
<feature type="region of interest" description="Disordered" evidence="2">
    <location>
        <begin position="44"/>
        <end position="82"/>
    </location>
</feature>
<dbReference type="KEGG" id="vde:111244203"/>
<sequence>MKANGENGDASTSSAEQQLADELADIDLNDSELAQAASKIQKQFRGLKKGGALAKKESDTPSAPVEPSPPPEVEKTETDELADIDLTDPELEKAAMKIQSTFKGFKTRRAPATK</sequence>
<evidence type="ECO:0000313" key="4">
    <source>
        <dbReference type="Proteomes" id="UP000594260"/>
    </source>
</evidence>
<reference evidence="3" key="1">
    <citation type="submission" date="2021-01" db="UniProtKB">
        <authorList>
            <consortium name="EnsemblMetazoa"/>
        </authorList>
    </citation>
    <scope>IDENTIFICATION</scope>
</reference>
<dbReference type="AlphaFoldDB" id="A0A7M7J4I1"/>
<feature type="region of interest" description="Disordered" evidence="2">
    <location>
        <begin position="1"/>
        <end position="23"/>
    </location>
</feature>
<accession>A0A7M7J4I1</accession>
<organism evidence="3 4">
    <name type="scientific">Varroa destructor</name>
    <name type="common">Honeybee mite</name>
    <dbReference type="NCBI Taxonomy" id="109461"/>
    <lineage>
        <taxon>Eukaryota</taxon>
        <taxon>Metazoa</taxon>
        <taxon>Ecdysozoa</taxon>
        <taxon>Arthropoda</taxon>
        <taxon>Chelicerata</taxon>
        <taxon>Arachnida</taxon>
        <taxon>Acari</taxon>
        <taxon>Parasitiformes</taxon>
        <taxon>Mesostigmata</taxon>
        <taxon>Gamasina</taxon>
        <taxon>Dermanyssoidea</taxon>
        <taxon>Varroidae</taxon>
        <taxon>Varroa</taxon>
    </lineage>
</organism>
<dbReference type="Pfam" id="PF00612">
    <property type="entry name" value="IQ"/>
    <property type="match status" value="2"/>
</dbReference>
<dbReference type="Proteomes" id="UP000594260">
    <property type="component" value="Unplaced"/>
</dbReference>
<dbReference type="InterPro" id="IPR000048">
    <property type="entry name" value="IQ_motif_EF-hand-BS"/>
</dbReference>
<dbReference type="Gene3D" id="1.20.5.190">
    <property type="match status" value="1"/>
</dbReference>
<dbReference type="PROSITE" id="PS50096">
    <property type="entry name" value="IQ"/>
    <property type="match status" value="1"/>
</dbReference>
<dbReference type="InterPro" id="IPR052142">
    <property type="entry name" value="Calmodulin_Regulator_PCP4-like"/>
</dbReference>
<evidence type="ECO:0000256" key="1">
    <source>
        <dbReference type="ARBA" id="ARBA00038017"/>
    </source>
</evidence>
<name>A0A7M7J4I1_VARDE</name>